<gene>
    <name evidence="1" type="ORF">T12_10425</name>
</gene>
<accession>A0A0V0Z5Q9</accession>
<dbReference type="Proteomes" id="UP000054783">
    <property type="component" value="Unassembled WGS sequence"/>
</dbReference>
<proteinExistence type="predicted"/>
<name>A0A0V0Z5Q9_9BILA</name>
<keyword evidence="2" id="KW-1185">Reference proteome</keyword>
<sequence>MDLTECLEKLEDFFCANGVPTSNYGVVMRYLLSDPVRCELYLYAASSSSTGELLRGAKEGAVEHIRPR</sequence>
<reference evidence="1 2" key="1">
    <citation type="submission" date="2015-01" db="EMBL/GenBank/DDBJ databases">
        <title>Evolution of Trichinella species and genotypes.</title>
        <authorList>
            <person name="Korhonen P.K."/>
            <person name="Edoardo P."/>
            <person name="Giuseppe L.R."/>
            <person name="Gasser R.B."/>
        </authorList>
    </citation>
    <scope>NUCLEOTIDE SEQUENCE [LARGE SCALE GENOMIC DNA]</scope>
    <source>
        <strain evidence="1">ISS2496</strain>
    </source>
</reference>
<protein>
    <submittedName>
        <fullName evidence="1">Uncharacterized protein</fullName>
    </submittedName>
</protein>
<dbReference type="AlphaFoldDB" id="A0A0V0Z5Q9"/>
<comment type="caution">
    <text evidence="1">The sequence shown here is derived from an EMBL/GenBank/DDBJ whole genome shotgun (WGS) entry which is preliminary data.</text>
</comment>
<organism evidence="1 2">
    <name type="scientific">Trichinella patagoniensis</name>
    <dbReference type="NCBI Taxonomy" id="990121"/>
    <lineage>
        <taxon>Eukaryota</taxon>
        <taxon>Metazoa</taxon>
        <taxon>Ecdysozoa</taxon>
        <taxon>Nematoda</taxon>
        <taxon>Enoplea</taxon>
        <taxon>Dorylaimia</taxon>
        <taxon>Trichinellida</taxon>
        <taxon>Trichinellidae</taxon>
        <taxon>Trichinella</taxon>
    </lineage>
</organism>
<dbReference type="EMBL" id="JYDQ01000417">
    <property type="protein sequence ID" value="KRY07692.1"/>
    <property type="molecule type" value="Genomic_DNA"/>
</dbReference>
<evidence type="ECO:0000313" key="1">
    <source>
        <dbReference type="EMBL" id="KRY07692.1"/>
    </source>
</evidence>
<evidence type="ECO:0000313" key="2">
    <source>
        <dbReference type="Proteomes" id="UP000054783"/>
    </source>
</evidence>